<reference evidence="1 2" key="1">
    <citation type="submission" date="2020-08" db="EMBL/GenBank/DDBJ databases">
        <title>Genomic Encyclopedia of Type Strains, Phase IV (KMG-IV): sequencing the most valuable type-strain genomes for metagenomic binning, comparative biology and taxonomic classification.</title>
        <authorList>
            <person name="Goeker M."/>
        </authorList>
    </citation>
    <scope>NUCLEOTIDE SEQUENCE [LARGE SCALE GENOMIC DNA]</scope>
    <source>
        <strain evidence="1 2">DSM 102044</strain>
    </source>
</reference>
<sequence length="118" mass="13312">MKSKYLHSTVLASGLFLLLLSVFSLGTSSPEFHQESNSEDGWHQPTYSSSPIALNTILEESVEIPGIQTVLKLIGSVTNSWIPFHLDSRTNAVLSAKFKKSVPLFDVKQTYFHFFYTW</sequence>
<protein>
    <submittedName>
        <fullName evidence="1">Uncharacterized protein</fullName>
    </submittedName>
</protein>
<dbReference type="EMBL" id="JACIJO010000003">
    <property type="protein sequence ID" value="MBB6328100.1"/>
    <property type="molecule type" value="Genomic_DNA"/>
</dbReference>
<gene>
    <name evidence="1" type="ORF">FHS59_003743</name>
</gene>
<dbReference type="AlphaFoldDB" id="A0A841MKY2"/>
<evidence type="ECO:0000313" key="1">
    <source>
        <dbReference type="EMBL" id="MBB6328100.1"/>
    </source>
</evidence>
<organism evidence="1 2">
    <name type="scientific">Algoriphagus iocasae</name>
    <dbReference type="NCBI Taxonomy" id="1836499"/>
    <lineage>
        <taxon>Bacteria</taxon>
        <taxon>Pseudomonadati</taxon>
        <taxon>Bacteroidota</taxon>
        <taxon>Cytophagia</taxon>
        <taxon>Cytophagales</taxon>
        <taxon>Cyclobacteriaceae</taxon>
        <taxon>Algoriphagus</taxon>
    </lineage>
</organism>
<comment type="caution">
    <text evidence="1">The sequence shown here is derived from an EMBL/GenBank/DDBJ whole genome shotgun (WGS) entry which is preliminary data.</text>
</comment>
<dbReference type="Proteomes" id="UP000588604">
    <property type="component" value="Unassembled WGS sequence"/>
</dbReference>
<name>A0A841MKY2_9BACT</name>
<evidence type="ECO:0000313" key="2">
    <source>
        <dbReference type="Proteomes" id="UP000588604"/>
    </source>
</evidence>
<dbReference type="RefSeq" id="WP_184496827.1">
    <property type="nucleotide sequence ID" value="NZ_JACIJO010000003.1"/>
</dbReference>
<proteinExistence type="predicted"/>
<accession>A0A841MKY2</accession>
<keyword evidence="2" id="KW-1185">Reference proteome</keyword>